<name>A0A8T9CBC4_9HELO</name>
<protein>
    <submittedName>
        <fullName evidence="1">Uncharacterized protein</fullName>
    </submittedName>
</protein>
<keyword evidence="2" id="KW-1185">Reference proteome</keyword>
<proteinExistence type="predicted"/>
<organism evidence="1 2">
    <name type="scientific">Lachnellula suecica</name>
    <dbReference type="NCBI Taxonomy" id="602035"/>
    <lineage>
        <taxon>Eukaryota</taxon>
        <taxon>Fungi</taxon>
        <taxon>Dikarya</taxon>
        <taxon>Ascomycota</taxon>
        <taxon>Pezizomycotina</taxon>
        <taxon>Leotiomycetes</taxon>
        <taxon>Helotiales</taxon>
        <taxon>Lachnaceae</taxon>
        <taxon>Lachnellula</taxon>
    </lineage>
</organism>
<sequence>MALAPAYLSSGVVPQGENLGYQNGVSGNRPIFQNTNPCTGANRVAAPRKFSGNQQRQPQGADLIHFGGLEIQKYGLSTSRWAPKGYGRRSAQCSEAEIWTRTVQVVQPQLNDSAPISKPPDLGLPYEVQHYILSMIQRILEEGCYDFAARWVPHKLAEFNWSCPELVELSTWKQMLPDLVPPNAIIPVPGTDLEKSLADAVSIRNSAVHRHLCDNIEIKRMAQQAQNLMAMFSDVTRQNKLHHLQLEMGEWDVLSQRDPQTANSKLQMALQEVSERPLNDMDWTPNAVSLEEVVSEKLLGPLPAVKEIVPVEQFYSDDQMELD</sequence>
<comment type="caution">
    <text evidence="1">The sequence shown here is derived from an EMBL/GenBank/DDBJ whole genome shotgun (WGS) entry which is preliminary data.</text>
</comment>
<dbReference type="AlphaFoldDB" id="A0A8T9CBC4"/>
<reference evidence="1 2" key="1">
    <citation type="submission" date="2018-05" db="EMBL/GenBank/DDBJ databases">
        <title>Genome sequencing and assembly of the regulated plant pathogen Lachnellula willkommii and related sister species for the development of diagnostic species identification markers.</title>
        <authorList>
            <person name="Giroux E."/>
            <person name="Bilodeau G."/>
        </authorList>
    </citation>
    <scope>NUCLEOTIDE SEQUENCE [LARGE SCALE GENOMIC DNA]</scope>
    <source>
        <strain evidence="1 2">CBS 268.59</strain>
    </source>
</reference>
<dbReference type="EMBL" id="QGMK01000542">
    <property type="protein sequence ID" value="TVY81130.1"/>
    <property type="molecule type" value="Genomic_DNA"/>
</dbReference>
<dbReference type="Proteomes" id="UP000469558">
    <property type="component" value="Unassembled WGS sequence"/>
</dbReference>
<evidence type="ECO:0000313" key="1">
    <source>
        <dbReference type="EMBL" id="TVY81130.1"/>
    </source>
</evidence>
<evidence type="ECO:0000313" key="2">
    <source>
        <dbReference type="Proteomes" id="UP000469558"/>
    </source>
</evidence>
<dbReference type="OrthoDB" id="294702at2759"/>
<accession>A0A8T9CBC4</accession>
<gene>
    <name evidence="1" type="ORF">LSUE1_G003362</name>
</gene>